<dbReference type="Proteomes" id="UP000215902">
    <property type="component" value="Unassembled WGS sequence"/>
</dbReference>
<protein>
    <submittedName>
        <fullName evidence="2">Uncharacterized protein</fullName>
    </submittedName>
</protein>
<feature type="region of interest" description="Disordered" evidence="1">
    <location>
        <begin position="1"/>
        <end position="70"/>
    </location>
</feature>
<feature type="compositionally biased region" description="Polar residues" evidence="1">
    <location>
        <begin position="61"/>
        <end position="70"/>
    </location>
</feature>
<keyword evidence="3" id="KW-1185">Reference proteome</keyword>
<evidence type="ECO:0000256" key="1">
    <source>
        <dbReference type="SAM" id="MobiDB-lite"/>
    </source>
</evidence>
<dbReference type="EMBL" id="NIVC01000038">
    <property type="protein sequence ID" value="PAA92816.1"/>
    <property type="molecule type" value="Genomic_DNA"/>
</dbReference>
<gene>
    <name evidence="2" type="ORF">BOX15_Mlig029750g1</name>
</gene>
<comment type="caution">
    <text evidence="2">The sequence shown here is derived from an EMBL/GenBank/DDBJ whole genome shotgun (WGS) entry which is preliminary data.</text>
</comment>
<organism evidence="2 3">
    <name type="scientific">Macrostomum lignano</name>
    <dbReference type="NCBI Taxonomy" id="282301"/>
    <lineage>
        <taxon>Eukaryota</taxon>
        <taxon>Metazoa</taxon>
        <taxon>Spiralia</taxon>
        <taxon>Lophotrochozoa</taxon>
        <taxon>Platyhelminthes</taxon>
        <taxon>Rhabditophora</taxon>
        <taxon>Macrostomorpha</taxon>
        <taxon>Macrostomida</taxon>
        <taxon>Macrostomidae</taxon>
        <taxon>Macrostomum</taxon>
    </lineage>
</organism>
<accession>A0A267H3H6</accession>
<name>A0A267H3H6_9PLAT</name>
<sequence length="70" mass="7782">MAPYDVINDAETKPDEVPPEQEVEPAAGSNRFNSELSSAYDVIPDLTAGQKQQRQKADQQLSNNQPDEYC</sequence>
<evidence type="ECO:0000313" key="2">
    <source>
        <dbReference type="EMBL" id="PAA92816.1"/>
    </source>
</evidence>
<proteinExistence type="predicted"/>
<reference evidence="2 3" key="1">
    <citation type="submission" date="2017-06" db="EMBL/GenBank/DDBJ databases">
        <title>A platform for efficient transgenesis in Macrostomum lignano, a flatworm model organism for stem cell research.</title>
        <authorList>
            <person name="Berezikov E."/>
        </authorList>
    </citation>
    <scope>NUCLEOTIDE SEQUENCE [LARGE SCALE GENOMIC DNA]</scope>
    <source>
        <strain evidence="2">DV1</strain>
        <tissue evidence="2">Whole organism</tissue>
    </source>
</reference>
<dbReference type="AlphaFoldDB" id="A0A267H3H6"/>
<evidence type="ECO:0000313" key="3">
    <source>
        <dbReference type="Proteomes" id="UP000215902"/>
    </source>
</evidence>